<comment type="caution">
    <text evidence="2">The sequence shown here is derived from an EMBL/GenBank/DDBJ whole genome shotgun (WGS) entry which is preliminary data.</text>
</comment>
<dbReference type="PANTHER" id="PTHR46732:SF5">
    <property type="entry name" value="ATP-DEPENDENT PROTEASE LA (LON) DOMAIN PROTEIN"/>
    <property type="match status" value="1"/>
</dbReference>
<dbReference type="OrthoDB" id="529006at2759"/>
<dbReference type="Proteomes" id="UP000236333">
    <property type="component" value="Unassembled WGS sequence"/>
</dbReference>
<dbReference type="AlphaFoldDB" id="A0A2J8A5M4"/>
<dbReference type="InterPro" id="IPR046336">
    <property type="entry name" value="Lon_prtase_N_sf"/>
</dbReference>
<accession>A0A2J8A5M4</accession>
<dbReference type="EMBL" id="PGGS01000160">
    <property type="protein sequence ID" value="PNH07805.1"/>
    <property type="molecule type" value="Genomic_DNA"/>
</dbReference>
<evidence type="ECO:0000259" key="1">
    <source>
        <dbReference type="Pfam" id="PF02190"/>
    </source>
</evidence>
<gene>
    <name evidence="2" type="ORF">TSOC_005692</name>
</gene>
<evidence type="ECO:0000313" key="2">
    <source>
        <dbReference type="EMBL" id="PNH07805.1"/>
    </source>
</evidence>
<proteinExistence type="predicted"/>
<dbReference type="Pfam" id="PF02190">
    <property type="entry name" value="LON_substr_bdg"/>
    <property type="match status" value="1"/>
</dbReference>
<dbReference type="PANTHER" id="PTHR46732">
    <property type="entry name" value="ATP-DEPENDENT PROTEASE LA (LON) DOMAIN PROTEIN"/>
    <property type="match status" value="1"/>
</dbReference>
<evidence type="ECO:0000313" key="3">
    <source>
        <dbReference type="Proteomes" id="UP000236333"/>
    </source>
</evidence>
<dbReference type="InterPro" id="IPR015947">
    <property type="entry name" value="PUA-like_sf"/>
</dbReference>
<sequence length="280" mass="29282">YEPRFLHMFQDLAAKAAGGQLVGARFGHVLSPGAAPPALMAGSVGGVPRVGVLAGITGATAHADGTLLLEYQGLRRIQLLSIWQSQPYLVGAASYMADEAEPSDAGALDVLEWELHGLLQELGRLTRQLSGPGGAPAGLPESIARYAPQLPPRSPQPRTIAQYLTDAGHPAGNAISTWQRHGSLYGAVNRGKDAVQDPYAVLSEQLGGDTRAELFSFAAACLLELGPAEQLALLTSRDRAARLRWVAAAVGPFLEEQRARASVERVLGGLQDGGGEGLAA</sequence>
<reference evidence="2 3" key="1">
    <citation type="journal article" date="2017" name="Mol. Biol. Evol.">
        <title>The 4-celled Tetrabaena socialis nuclear genome reveals the essential components for genetic control of cell number at the origin of multicellularity in the volvocine lineage.</title>
        <authorList>
            <person name="Featherston J."/>
            <person name="Arakaki Y."/>
            <person name="Hanschen E.R."/>
            <person name="Ferris P.J."/>
            <person name="Michod R.E."/>
            <person name="Olson B.J.S.C."/>
            <person name="Nozaki H."/>
            <person name="Durand P.M."/>
        </authorList>
    </citation>
    <scope>NUCLEOTIDE SEQUENCE [LARGE SCALE GENOMIC DNA]</scope>
    <source>
        <strain evidence="2 3">NIES-571</strain>
    </source>
</reference>
<feature type="non-terminal residue" evidence="2">
    <location>
        <position position="1"/>
    </location>
</feature>
<organism evidence="2 3">
    <name type="scientific">Tetrabaena socialis</name>
    <dbReference type="NCBI Taxonomy" id="47790"/>
    <lineage>
        <taxon>Eukaryota</taxon>
        <taxon>Viridiplantae</taxon>
        <taxon>Chlorophyta</taxon>
        <taxon>core chlorophytes</taxon>
        <taxon>Chlorophyceae</taxon>
        <taxon>CS clade</taxon>
        <taxon>Chlamydomonadales</taxon>
        <taxon>Tetrabaenaceae</taxon>
        <taxon>Tetrabaena</taxon>
    </lineage>
</organism>
<dbReference type="SUPFAM" id="SSF88697">
    <property type="entry name" value="PUA domain-like"/>
    <property type="match status" value="1"/>
</dbReference>
<dbReference type="InterPro" id="IPR003111">
    <property type="entry name" value="Lon_prtase_N"/>
</dbReference>
<keyword evidence="3" id="KW-1185">Reference proteome</keyword>
<name>A0A2J8A5M4_9CHLO</name>
<feature type="domain" description="Lon N-terminal" evidence="1">
    <location>
        <begin position="48"/>
        <end position="244"/>
    </location>
</feature>
<dbReference type="Gene3D" id="2.30.130.40">
    <property type="entry name" value="LON domain-like"/>
    <property type="match status" value="1"/>
</dbReference>
<protein>
    <recommendedName>
        <fullName evidence="1">Lon N-terminal domain-containing protein</fullName>
    </recommendedName>
</protein>